<dbReference type="InterPro" id="IPR005754">
    <property type="entry name" value="Sortase"/>
</dbReference>
<sequence length="212" mass="21954">MTTTEKPEQKDQDRSARGGRSLTNLSIGIVVVLVGLAVIVGMNSGSSSSSSVDSPAPLAASTPTHVSVPSISADSSLVATGLQPDGSLAVPPVSQPMQASWFDGSPTPGSVGPAVILGHINGNGQPGIFANLDKVTAGAEVVVDRADGQRAIFQVSRVDVIPKSSFPTDSVYNDTPNSQLRLITCGGQYDRANRNYLSNVIVYADLIDVQHV</sequence>
<evidence type="ECO:0000313" key="4">
    <source>
        <dbReference type="EMBL" id="GAA4792936.1"/>
    </source>
</evidence>
<name>A0ABP9BB09_9PSEU</name>
<evidence type="ECO:0000256" key="2">
    <source>
        <dbReference type="SAM" id="MobiDB-lite"/>
    </source>
</evidence>
<dbReference type="SUPFAM" id="SSF63817">
    <property type="entry name" value="Sortase"/>
    <property type="match status" value="1"/>
</dbReference>
<keyword evidence="3" id="KW-0472">Membrane</keyword>
<dbReference type="InterPro" id="IPR023365">
    <property type="entry name" value="Sortase_dom-sf"/>
</dbReference>
<dbReference type="Proteomes" id="UP001500928">
    <property type="component" value="Unassembled WGS sequence"/>
</dbReference>
<evidence type="ECO:0000256" key="3">
    <source>
        <dbReference type="SAM" id="Phobius"/>
    </source>
</evidence>
<organism evidence="4 5">
    <name type="scientific">Actinomycetospora chlora</name>
    <dbReference type="NCBI Taxonomy" id="663608"/>
    <lineage>
        <taxon>Bacteria</taxon>
        <taxon>Bacillati</taxon>
        <taxon>Actinomycetota</taxon>
        <taxon>Actinomycetes</taxon>
        <taxon>Pseudonocardiales</taxon>
        <taxon>Pseudonocardiaceae</taxon>
        <taxon>Actinomycetospora</taxon>
    </lineage>
</organism>
<dbReference type="RefSeq" id="WP_345416351.1">
    <property type="nucleotide sequence ID" value="NZ_BAABHO010000023.1"/>
</dbReference>
<evidence type="ECO:0008006" key="6">
    <source>
        <dbReference type="Google" id="ProtNLM"/>
    </source>
</evidence>
<feature type="transmembrane region" description="Helical" evidence="3">
    <location>
        <begin position="21"/>
        <end position="42"/>
    </location>
</feature>
<dbReference type="Pfam" id="PF04203">
    <property type="entry name" value="Sortase"/>
    <property type="match status" value="1"/>
</dbReference>
<evidence type="ECO:0000313" key="5">
    <source>
        <dbReference type="Proteomes" id="UP001500928"/>
    </source>
</evidence>
<keyword evidence="5" id="KW-1185">Reference proteome</keyword>
<evidence type="ECO:0000256" key="1">
    <source>
        <dbReference type="ARBA" id="ARBA00022801"/>
    </source>
</evidence>
<gene>
    <name evidence="4" type="ORF">GCM10023200_30680</name>
</gene>
<accession>A0ABP9BB09</accession>
<dbReference type="Gene3D" id="2.40.260.10">
    <property type="entry name" value="Sortase"/>
    <property type="match status" value="1"/>
</dbReference>
<reference evidence="5" key="1">
    <citation type="journal article" date="2019" name="Int. J. Syst. Evol. Microbiol.">
        <title>The Global Catalogue of Microorganisms (GCM) 10K type strain sequencing project: providing services to taxonomists for standard genome sequencing and annotation.</title>
        <authorList>
            <consortium name="The Broad Institute Genomics Platform"/>
            <consortium name="The Broad Institute Genome Sequencing Center for Infectious Disease"/>
            <person name="Wu L."/>
            <person name="Ma J."/>
        </authorList>
    </citation>
    <scope>NUCLEOTIDE SEQUENCE [LARGE SCALE GENOMIC DNA]</scope>
    <source>
        <strain evidence="5">JCM 17979</strain>
    </source>
</reference>
<keyword evidence="1" id="KW-0378">Hydrolase</keyword>
<proteinExistence type="predicted"/>
<keyword evidence="3" id="KW-1133">Transmembrane helix</keyword>
<protein>
    <recommendedName>
        <fullName evidence="6">Sortase family protein</fullName>
    </recommendedName>
</protein>
<feature type="region of interest" description="Disordered" evidence="2">
    <location>
        <begin position="46"/>
        <end position="68"/>
    </location>
</feature>
<dbReference type="EMBL" id="BAABHO010000023">
    <property type="protein sequence ID" value="GAA4792936.1"/>
    <property type="molecule type" value="Genomic_DNA"/>
</dbReference>
<dbReference type="NCBIfam" id="NF033748">
    <property type="entry name" value="class_F_sortase"/>
    <property type="match status" value="1"/>
</dbReference>
<dbReference type="CDD" id="cd05829">
    <property type="entry name" value="Sortase_F"/>
    <property type="match status" value="1"/>
</dbReference>
<keyword evidence="3" id="KW-0812">Transmembrane</keyword>
<feature type="compositionally biased region" description="Low complexity" evidence="2">
    <location>
        <begin position="46"/>
        <end position="61"/>
    </location>
</feature>
<comment type="caution">
    <text evidence="4">The sequence shown here is derived from an EMBL/GenBank/DDBJ whole genome shotgun (WGS) entry which is preliminary data.</text>
</comment>
<dbReference type="InterPro" id="IPR042001">
    <property type="entry name" value="Sortase_F"/>
</dbReference>